<accession>A0AAV4TZZ5</accession>
<gene>
    <name evidence="2" type="primary">AVEN_184017_1</name>
    <name evidence="2" type="ORF">CDAR_200711</name>
</gene>
<name>A0AAV4TZZ5_9ARAC</name>
<evidence type="ECO:0000313" key="3">
    <source>
        <dbReference type="Proteomes" id="UP001054837"/>
    </source>
</evidence>
<dbReference type="Proteomes" id="UP001054837">
    <property type="component" value="Unassembled WGS sequence"/>
</dbReference>
<feature type="region of interest" description="Disordered" evidence="1">
    <location>
        <begin position="22"/>
        <end position="49"/>
    </location>
</feature>
<evidence type="ECO:0008006" key="4">
    <source>
        <dbReference type="Google" id="ProtNLM"/>
    </source>
</evidence>
<dbReference type="AlphaFoldDB" id="A0AAV4TZZ5"/>
<keyword evidence="3" id="KW-1185">Reference proteome</keyword>
<dbReference type="EMBL" id="BPLQ01010494">
    <property type="protein sequence ID" value="GIY51079.1"/>
    <property type="molecule type" value="Genomic_DNA"/>
</dbReference>
<evidence type="ECO:0000256" key="1">
    <source>
        <dbReference type="SAM" id="MobiDB-lite"/>
    </source>
</evidence>
<reference evidence="2 3" key="1">
    <citation type="submission" date="2021-06" db="EMBL/GenBank/DDBJ databases">
        <title>Caerostris darwini draft genome.</title>
        <authorList>
            <person name="Kono N."/>
            <person name="Arakawa K."/>
        </authorList>
    </citation>
    <scope>NUCLEOTIDE SEQUENCE [LARGE SCALE GENOMIC DNA]</scope>
</reference>
<sequence length="206" mass="23285">MTAEVSFTKRAAAELSRRFNGLTVRSRGSSASATPPSNPSTPQPQSKGVGQLASWMVEGVKKQQPKGNRLVELCAGRPHTAEALWLDPAFLAQLFWYFSGLERAGLTQVCRRWRDVLYDKKAFWRGIMPVLHCRELRATSGDLSSTSELRKNGRLTFHCFRIGCNRHYAVHNVLVQNYSSLLWDKGSRSFPTLELQHGREADLYNM</sequence>
<comment type="caution">
    <text evidence="2">The sequence shown here is derived from an EMBL/GenBank/DDBJ whole genome shotgun (WGS) entry which is preliminary data.</text>
</comment>
<protein>
    <recommendedName>
        <fullName evidence="4">F-box domain-containing protein</fullName>
    </recommendedName>
</protein>
<organism evidence="2 3">
    <name type="scientific">Caerostris darwini</name>
    <dbReference type="NCBI Taxonomy" id="1538125"/>
    <lineage>
        <taxon>Eukaryota</taxon>
        <taxon>Metazoa</taxon>
        <taxon>Ecdysozoa</taxon>
        <taxon>Arthropoda</taxon>
        <taxon>Chelicerata</taxon>
        <taxon>Arachnida</taxon>
        <taxon>Araneae</taxon>
        <taxon>Araneomorphae</taxon>
        <taxon>Entelegynae</taxon>
        <taxon>Araneoidea</taxon>
        <taxon>Araneidae</taxon>
        <taxon>Caerostris</taxon>
    </lineage>
</organism>
<evidence type="ECO:0000313" key="2">
    <source>
        <dbReference type="EMBL" id="GIY51079.1"/>
    </source>
</evidence>
<dbReference type="CDD" id="cd22127">
    <property type="entry name" value="F-box_FBXL16"/>
    <property type="match status" value="1"/>
</dbReference>
<proteinExistence type="predicted"/>